<dbReference type="Proteomes" id="UP000000939">
    <property type="component" value="Chromosome"/>
</dbReference>
<dbReference type="AlphaFoldDB" id="D5V6C1"/>
<feature type="domain" description="Glycosyltransferase subfamily 4-like N-terminal" evidence="2">
    <location>
        <begin position="4"/>
        <end position="142"/>
    </location>
</feature>
<gene>
    <name evidence="3" type="ordered locus">Arnit_2542</name>
</gene>
<dbReference type="CAZy" id="GT4">
    <property type="family name" value="Glycosyltransferase Family 4"/>
</dbReference>
<evidence type="ECO:0000259" key="1">
    <source>
        <dbReference type="Pfam" id="PF00534"/>
    </source>
</evidence>
<dbReference type="CDD" id="cd03808">
    <property type="entry name" value="GT4_CapM-like"/>
    <property type="match status" value="1"/>
</dbReference>
<dbReference type="InterPro" id="IPR001296">
    <property type="entry name" value="Glyco_trans_1"/>
</dbReference>
<dbReference type="RefSeq" id="WP_013136336.1">
    <property type="nucleotide sequence ID" value="NC_014166.1"/>
</dbReference>
<accession>D5V6C1</accession>
<organism evidence="3 4">
    <name type="scientific">Arcobacter nitrofigilis (strain ATCC 33309 / DSM 7299 / CCUG 15893 / LMG 7604 / NCTC 12251 / CI)</name>
    <name type="common">Campylobacter nitrofigilis</name>
    <dbReference type="NCBI Taxonomy" id="572480"/>
    <lineage>
        <taxon>Bacteria</taxon>
        <taxon>Pseudomonadati</taxon>
        <taxon>Campylobacterota</taxon>
        <taxon>Epsilonproteobacteria</taxon>
        <taxon>Campylobacterales</taxon>
        <taxon>Arcobacteraceae</taxon>
        <taxon>Arcobacter</taxon>
    </lineage>
</organism>
<keyword evidence="3" id="KW-0808">Transferase</keyword>
<dbReference type="GO" id="GO:0016757">
    <property type="term" value="F:glycosyltransferase activity"/>
    <property type="evidence" value="ECO:0007669"/>
    <property type="project" value="InterPro"/>
</dbReference>
<dbReference type="HOGENOM" id="CLU_009583_8_1_7"/>
<dbReference type="Gene3D" id="3.40.50.2000">
    <property type="entry name" value="Glycogen Phosphorylase B"/>
    <property type="match status" value="2"/>
</dbReference>
<dbReference type="Pfam" id="PF13477">
    <property type="entry name" value="Glyco_trans_4_2"/>
    <property type="match status" value="1"/>
</dbReference>
<feature type="domain" description="Glycosyl transferase family 1" evidence="1">
    <location>
        <begin position="187"/>
        <end position="347"/>
    </location>
</feature>
<name>D5V6C1_ARCNC</name>
<evidence type="ECO:0000313" key="4">
    <source>
        <dbReference type="Proteomes" id="UP000000939"/>
    </source>
</evidence>
<evidence type="ECO:0000313" key="3">
    <source>
        <dbReference type="EMBL" id="ADG94191.1"/>
    </source>
</evidence>
<proteinExistence type="predicted"/>
<dbReference type="EMBL" id="CP001999">
    <property type="protein sequence ID" value="ADG94191.1"/>
    <property type="molecule type" value="Genomic_DNA"/>
</dbReference>
<protein>
    <submittedName>
        <fullName evidence="3">Glycosyl transferase group 1</fullName>
    </submittedName>
</protein>
<keyword evidence="4" id="KW-1185">Reference proteome</keyword>
<dbReference type="SUPFAM" id="SSF53756">
    <property type="entry name" value="UDP-Glycosyltransferase/glycogen phosphorylase"/>
    <property type="match status" value="1"/>
</dbReference>
<dbReference type="PANTHER" id="PTHR12526:SF638">
    <property type="entry name" value="SPORE COAT PROTEIN SA"/>
    <property type="match status" value="1"/>
</dbReference>
<dbReference type="InterPro" id="IPR028098">
    <property type="entry name" value="Glyco_trans_4-like_N"/>
</dbReference>
<sequence length="370" mass="40997">MIKKILFVVNVDWFFISHRLPLALEALKKGYEVHISCAITDKKKYLESLGLKVHPLEISRSGIGITGEIKAFLEIYKVLKEISPNVAHFVTIKPILYGGIVSRFLSINKKVFSISGLGFIFIKQGFEASVVRYIIKTMYSFALGGKNSHVIVQNPDDNALVKSISNVKTTLIRGSGVDLSQYSYIEENNENIKVSMACRLLKDKGVFEYIEAAEIVKQKLPNVEFELYGDVDIDNPASLTNEDIKMIKKSGFVNVYGFSSNIASAFSDSNIVVLPSYREGLPKVLIEAAACGRAVVTTDVPGCSDAIVPDITGLLCKVKNSESLAQMIEKLIIDENLRNSMGKAGRKLAGKEFDIKKVVEKHFEIYEGKI</sequence>
<reference evidence="3 4" key="1">
    <citation type="journal article" date="2010" name="Stand. Genomic Sci.">
        <title>Complete genome sequence of Arcobacter nitrofigilis type strain (CI).</title>
        <authorList>
            <person name="Pati A."/>
            <person name="Gronow S."/>
            <person name="Lapidus A."/>
            <person name="Copeland A."/>
            <person name="Glavina Del Rio T."/>
            <person name="Nolan M."/>
            <person name="Lucas S."/>
            <person name="Tice H."/>
            <person name="Cheng J.F."/>
            <person name="Han C."/>
            <person name="Chertkov O."/>
            <person name="Bruce D."/>
            <person name="Tapia R."/>
            <person name="Goodwin L."/>
            <person name="Pitluck S."/>
            <person name="Liolios K."/>
            <person name="Ivanova N."/>
            <person name="Mavromatis K."/>
            <person name="Chen A."/>
            <person name="Palaniappan K."/>
            <person name="Land M."/>
            <person name="Hauser L."/>
            <person name="Chang Y.J."/>
            <person name="Jeffries C.D."/>
            <person name="Detter J.C."/>
            <person name="Rohde M."/>
            <person name="Goker M."/>
            <person name="Bristow J."/>
            <person name="Eisen J.A."/>
            <person name="Markowitz V."/>
            <person name="Hugenholtz P."/>
            <person name="Klenk H.P."/>
            <person name="Kyrpides N.C."/>
        </authorList>
    </citation>
    <scope>NUCLEOTIDE SEQUENCE [LARGE SCALE GENOMIC DNA]</scope>
    <source>
        <strain evidence="4">ATCC 33309 / DSM 7299 / CCUG 15893 / LMG 7604 / NCTC 12251 / CI</strain>
    </source>
</reference>
<dbReference type="eggNOG" id="COG0438">
    <property type="taxonomic scope" value="Bacteria"/>
</dbReference>
<dbReference type="PANTHER" id="PTHR12526">
    <property type="entry name" value="GLYCOSYLTRANSFERASE"/>
    <property type="match status" value="1"/>
</dbReference>
<dbReference type="Pfam" id="PF00534">
    <property type="entry name" value="Glycos_transf_1"/>
    <property type="match status" value="1"/>
</dbReference>
<dbReference type="STRING" id="572480.Arnit_2542"/>
<evidence type="ECO:0000259" key="2">
    <source>
        <dbReference type="Pfam" id="PF13477"/>
    </source>
</evidence>
<dbReference type="KEGG" id="ant:Arnit_2542"/>